<dbReference type="Proteomes" id="UP000202533">
    <property type="component" value="Segment"/>
</dbReference>
<evidence type="ECO:0000313" key="2">
    <source>
        <dbReference type="Proteomes" id="UP000202533"/>
    </source>
</evidence>
<evidence type="ECO:0000313" key="1">
    <source>
        <dbReference type="EMBL" id="ANT40511.1"/>
    </source>
</evidence>
<dbReference type="RefSeq" id="YP_009288750.1">
    <property type="nucleotide sequence ID" value="NC_031087.1"/>
</dbReference>
<organism evidence="1 2">
    <name type="scientific">Klebsiella phage vB_KpnM_KpV477</name>
    <dbReference type="NCBI Taxonomy" id="1852625"/>
    <lineage>
        <taxon>Viruses</taxon>
        <taxon>Duplodnaviria</taxon>
        <taxon>Heunggongvirae</taxon>
        <taxon>Uroviricota</taxon>
        <taxon>Caudoviricetes</taxon>
        <taxon>Pantevenvirales</taxon>
        <taxon>Straboviridae</taxon>
        <taxon>Tevenvirinae</taxon>
        <taxon>Jiaodavirus</taxon>
        <taxon>Jiaodavirus kpv477</taxon>
    </lineage>
</organism>
<name>A0A1B1P8T4_9CAUD</name>
<reference evidence="1 2" key="1">
    <citation type="submission" date="2016-05" db="EMBL/GenBank/DDBJ databases">
        <title>Complete genome sequence of Klebsiella pneumoniae bacteriophage vB_KpnM_KpV477.</title>
        <authorList>
            <person name="Komisarova E.V."/>
            <person name="Krasilnikova V.M."/>
            <person name="Kislichkina A.A."/>
            <person name="Bogun A.G."/>
            <person name="Volozhantsev N.V."/>
        </authorList>
    </citation>
    <scope>NUCLEOTIDE SEQUENCE [LARGE SCALE GENOMIC DNA]</scope>
</reference>
<dbReference type="GeneID" id="29067036"/>
<accession>A0A1B1P8T4</accession>
<protein>
    <submittedName>
        <fullName evidence="1">Uncharacterized protein</fullName>
    </submittedName>
</protein>
<dbReference type="EMBL" id="KX258185">
    <property type="protein sequence ID" value="ANT40511.1"/>
    <property type="molecule type" value="Genomic_DNA"/>
</dbReference>
<sequence length="102" mass="11579">MSNTCISKSIKVKLLDLSELHRQIKSVFKDHGIKVGDIIEFSDGYYEDDIDAMAWKSVKLVDANSNEVYSYHADNITGIFAFCTSYCIKESSKNMYSSYSLI</sequence>
<dbReference type="KEGG" id="vg:29067036"/>
<gene>
    <name evidence="1" type="ORF">kpv477_074</name>
</gene>
<proteinExistence type="predicted"/>
<keyword evidence="2" id="KW-1185">Reference proteome</keyword>